<dbReference type="Proteomes" id="UP001346869">
    <property type="component" value="Unassembled WGS sequence"/>
</dbReference>
<name>A0AAN8AHB3_ELEMC</name>
<dbReference type="AlphaFoldDB" id="A0AAN8AHB3"/>
<protein>
    <submittedName>
        <fullName evidence="1">Uncharacterized protein</fullName>
    </submittedName>
</protein>
<organism evidence="1 2">
    <name type="scientific">Eleginops maclovinus</name>
    <name type="common">Patagonian blennie</name>
    <name type="synonym">Eleginus maclovinus</name>
    <dbReference type="NCBI Taxonomy" id="56733"/>
    <lineage>
        <taxon>Eukaryota</taxon>
        <taxon>Metazoa</taxon>
        <taxon>Chordata</taxon>
        <taxon>Craniata</taxon>
        <taxon>Vertebrata</taxon>
        <taxon>Euteleostomi</taxon>
        <taxon>Actinopterygii</taxon>
        <taxon>Neopterygii</taxon>
        <taxon>Teleostei</taxon>
        <taxon>Neoteleostei</taxon>
        <taxon>Acanthomorphata</taxon>
        <taxon>Eupercaria</taxon>
        <taxon>Perciformes</taxon>
        <taxon>Notothenioidei</taxon>
        <taxon>Eleginopidae</taxon>
        <taxon>Eleginops</taxon>
    </lineage>
</organism>
<evidence type="ECO:0000313" key="2">
    <source>
        <dbReference type="Proteomes" id="UP001346869"/>
    </source>
</evidence>
<reference evidence="1 2" key="1">
    <citation type="journal article" date="2023" name="Genes (Basel)">
        <title>Chromosome-Level Genome Assembly and Circadian Gene Repertoire of the Patagonia Blennie Eleginops maclovinus-The Closest Ancestral Proxy of Antarctic Cryonotothenioids.</title>
        <authorList>
            <person name="Cheng C.C."/>
            <person name="Rivera-Colon A.G."/>
            <person name="Minhas B.F."/>
            <person name="Wilson L."/>
            <person name="Rayamajhi N."/>
            <person name="Vargas-Chacoff L."/>
            <person name="Catchen J.M."/>
        </authorList>
    </citation>
    <scope>NUCLEOTIDE SEQUENCE [LARGE SCALE GENOMIC DNA]</scope>
    <source>
        <strain evidence="1">JMC-PN-2008</strain>
    </source>
</reference>
<dbReference type="EMBL" id="JAUZQC010000017">
    <property type="protein sequence ID" value="KAK5856019.1"/>
    <property type="molecule type" value="Genomic_DNA"/>
</dbReference>
<proteinExistence type="predicted"/>
<comment type="caution">
    <text evidence="1">The sequence shown here is derived from an EMBL/GenBank/DDBJ whole genome shotgun (WGS) entry which is preliminary data.</text>
</comment>
<gene>
    <name evidence="1" type="ORF">PBY51_007645</name>
</gene>
<keyword evidence="2" id="KW-1185">Reference proteome</keyword>
<evidence type="ECO:0000313" key="1">
    <source>
        <dbReference type="EMBL" id="KAK5856019.1"/>
    </source>
</evidence>
<accession>A0AAN8AHB3</accession>
<sequence length="97" mass="11885">MRMSRRRRAAQQENSFYFQQQRALSISPHYYAPVRDLGNWSQMKLWVHLSAPAPLQKKKRRRRRRRRRLSCPECFWAASALPRRREDSSIHPRVYYP</sequence>
<reference evidence="1 2" key="2">
    <citation type="journal article" date="2023" name="Mol. Biol. Evol.">
        <title>Genomics of Secondarily Temperate Adaptation in the Only Non-Antarctic Icefish.</title>
        <authorList>
            <person name="Rivera-Colon A.G."/>
            <person name="Rayamajhi N."/>
            <person name="Minhas B.F."/>
            <person name="Madrigal G."/>
            <person name="Bilyk K.T."/>
            <person name="Yoon V."/>
            <person name="Hune M."/>
            <person name="Gregory S."/>
            <person name="Cheng C.H.C."/>
            <person name="Catchen J.M."/>
        </authorList>
    </citation>
    <scope>NUCLEOTIDE SEQUENCE [LARGE SCALE GENOMIC DNA]</scope>
    <source>
        <strain evidence="1">JMC-PN-2008</strain>
    </source>
</reference>